<comment type="caution">
    <text evidence="6">The sequence shown here is derived from an EMBL/GenBank/DDBJ whole genome shotgun (WGS) entry which is preliminary data.</text>
</comment>
<evidence type="ECO:0000256" key="2">
    <source>
        <dbReference type="ARBA" id="ARBA00022679"/>
    </source>
</evidence>
<evidence type="ECO:0000313" key="7">
    <source>
        <dbReference type="Proteomes" id="UP000598775"/>
    </source>
</evidence>
<evidence type="ECO:0000259" key="5">
    <source>
        <dbReference type="Pfam" id="PF00294"/>
    </source>
</evidence>
<dbReference type="PROSITE" id="PS00584">
    <property type="entry name" value="PFKB_KINASES_2"/>
    <property type="match status" value="1"/>
</dbReference>
<dbReference type="RefSeq" id="WP_188677165.1">
    <property type="nucleotide sequence ID" value="NZ_BMGP01000003.1"/>
</dbReference>
<reference evidence="6 7" key="1">
    <citation type="journal article" date="2014" name="Int. J. Syst. Evol. Microbiol.">
        <title>Complete genome sequence of Corynebacterium casei LMG S-19264T (=DSM 44701T), isolated from a smear-ripened cheese.</title>
        <authorList>
            <consortium name="US DOE Joint Genome Institute (JGI-PGF)"/>
            <person name="Walter F."/>
            <person name="Albersmeier A."/>
            <person name="Kalinowski J."/>
            <person name="Ruckert C."/>
        </authorList>
    </citation>
    <scope>NUCLEOTIDE SEQUENCE [LARGE SCALE GENOMIC DNA]</scope>
    <source>
        <strain evidence="6 7">CGMCC 1.12976</strain>
    </source>
</reference>
<accession>A0A917B7U4</accession>
<dbReference type="AlphaFoldDB" id="A0A917B7U4"/>
<dbReference type="InterPro" id="IPR052700">
    <property type="entry name" value="Carb_kinase_PfkB-like"/>
</dbReference>
<sequence length="368" mass="37487">MSSAPPADLHLPVRVVVFGDVFDDIIVKPTAPVRSDTDTLAGIERRPGGSAANTAAWLGALGTQVDFVGRTNLADTVRHETALRNSGVTPHLLGESTLPTGTIVVIVEGNTRTMLTERGANALTSPNDVSDALLQVATHLHFTGYTIFSGQPHGDFARLISRAHEHGVTVSVDPASSGFIADHGAQTFLDAVAGADILFPNRDEAMALTGLSDDAAMVDALTEHFAVVALTLGRSGALIGAGAPAGADPQTGARAQLGAGAQISADAPGATSATPGIRFAVPCQPVEPRDTTGAGDAFNAGFLAGLFEGSYAGERPFSRSASSALESRLQTAASRGVATAARAIENVGARPPGVVTHHHGLNAPGALH</sequence>
<dbReference type="EMBL" id="BMGP01000003">
    <property type="protein sequence ID" value="GGF25126.1"/>
    <property type="molecule type" value="Genomic_DNA"/>
</dbReference>
<dbReference type="InterPro" id="IPR002173">
    <property type="entry name" value="Carboh/pur_kinase_PfkB_CS"/>
</dbReference>
<organism evidence="6 7">
    <name type="scientific">Subtercola lobariae</name>
    <dbReference type="NCBI Taxonomy" id="1588641"/>
    <lineage>
        <taxon>Bacteria</taxon>
        <taxon>Bacillati</taxon>
        <taxon>Actinomycetota</taxon>
        <taxon>Actinomycetes</taxon>
        <taxon>Micrococcales</taxon>
        <taxon>Microbacteriaceae</taxon>
        <taxon>Subtercola</taxon>
    </lineage>
</organism>
<evidence type="ECO:0000256" key="4">
    <source>
        <dbReference type="RuleBase" id="RU003704"/>
    </source>
</evidence>
<evidence type="ECO:0000256" key="3">
    <source>
        <dbReference type="ARBA" id="ARBA00022777"/>
    </source>
</evidence>
<dbReference type="InterPro" id="IPR011611">
    <property type="entry name" value="PfkB_dom"/>
</dbReference>
<dbReference type="InterPro" id="IPR002139">
    <property type="entry name" value="Ribo/fructo_kinase"/>
</dbReference>
<feature type="domain" description="Carbohydrate kinase PfkB" evidence="5">
    <location>
        <begin position="15"/>
        <end position="239"/>
    </location>
</feature>
<keyword evidence="3 4" id="KW-0418">Kinase</keyword>
<keyword evidence="2 4" id="KW-0808">Transferase</keyword>
<name>A0A917B7U4_9MICO</name>
<keyword evidence="7" id="KW-1185">Reference proteome</keyword>
<dbReference type="Proteomes" id="UP000598775">
    <property type="component" value="Unassembled WGS sequence"/>
</dbReference>
<dbReference type="PANTHER" id="PTHR43320">
    <property type="entry name" value="SUGAR KINASE"/>
    <property type="match status" value="1"/>
</dbReference>
<dbReference type="Pfam" id="PF00294">
    <property type="entry name" value="PfkB"/>
    <property type="match status" value="2"/>
</dbReference>
<dbReference type="SUPFAM" id="SSF53613">
    <property type="entry name" value="Ribokinase-like"/>
    <property type="match status" value="1"/>
</dbReference>
<dbReference type="InterPro" id="IPR029056">
    <property type="entry name" value="Ribokinase-like"/>
</dbReference>
<evidence type="ECO:0000313" key="6">
    <source>
        <dbReference type="EMBL" id="GGF25126.1"/>
    </source>
</evidence>
<dbReference type="PRINTS" id="PR00990">
    <property type="entry name" value="RIBOKINASE"/>
</dbReference>
<evidence type="ECO:0000256" key="1">
    <source>
        <dbReference type="ARBA" id="ARBA00010688"/>
    </source>
</evidence>
<protein>
    <submittedName>
        <fullName evidence="6">Sugar kinase</fullName>
    </submittedName>
</protein>
<dbReference type="GO" id="GO:0016301">
    <property type="term" value="F:kinase activity"/>
    <property type="evidence" value="ECO:0007669"/>
    <property type="project" value="UniProtKB-KW"/>
</dbReference>
<gene>
    <name evidence="6" type="ORF">GCM10011399_18260</name>
</gene>
<feature type="domain" description="Carbohydrate kinase PfkB" evidence="5">
    <location>
        <begin position="279"/>
        <end position="351"/>
    </location>
</feature>
<dbReference type="PANTHER" id="PTHR43320:SF3">
    <property type="entry name" value="CARBOHYDRATE KINASE PFKB DOMAIN-CONTAINING PROTEIN"/>
    <property type="match status" value="1"/>
</dbReference>
<proteinExistence type="inferred from homology"/>
<comment type="similarity">
    <text evidence="1 4">Belongs to the carbohydrate kinase PfkB family.</text>
</comment>
<dbReference type="Gene3D" id="3.40.1190.20">
    <property type="match status" value="1"/>
</dbReference>